<dbReference type="SUPFAM" id="SSF53187">
    <property type="entry name" value="Zn-dependent exopeptidases"/>
    <property type="match status" value="1"/>
</dbReference>
<dbReference type="GO" id="GO:0050118">
    <property type="term" value="F:N-acetyldiaminopimelate deacetylase activity"/>
    <property type="evidence" value="ECO:0007669"/>
    <property type="project" value="UniProtKB-ARBA"/>
</dbReference>
<feature type="binding site" evidence="2">
    <location>
        <position position="167"/>
    </location>
    <ligand>
        <name>Mn(2+)</name>
        <dbReference type="ChEBI" id="CHEBI:29035"/>
        <label>2</label>
    </ligand>
</feature>
<dbReference type="Gene3D" id="3.40.630.10">
    <property type="entry name" value="Zn peptidases"/>
    <property type="match status" value="1"/>
</dbReference>
<dbReference type="InterPro" id="IPR017439">
    <property type="entry name" value="Amidohydrolase"/>
</dbReference>
<dbReference type="Pfam" id="PF07687">
    <property type="entry name" value="M20_dimer"/>
    <property type="match status" value="1"/>
</dbReference>
<dbReference type="PIRSF" id="PIRSF005962">
    <property type="entry name" value="Pept_M20D_amidohydro"/>
    <property type="match status" value="1"/>
</dbReference>
<dbReference type="InterPro" id="IPR011650">
    <property type="entry name" value="Peptidase_M20_dimer"/>
</dbReference>
<dbReference type="CDD" id="cd03886">
    <property type="entry name" value="M20_Acy1"/>
    <property type="match status" value="1"/>
</dbReference>
<dbReference type="InterPro" id="IPR002933">
    <property type="entry name" value="Peptidase_M20"/>
</dbReference>
<evidence type="ECO:0000256" key="2">
    <source>
        <dbReference type="PIRSR" id="PIRSR005962-1"/>
    </source>
</evidence>
<feature type="binding site" evidence="2">
    <location>
        <position position="141"/>
    </location>
    <ligand>
        <name>Mn(2+)</name>
        <dbReference type="ChEBI" id="CHEBI:29035"/>
        <label>2</label>
    </ligand>
</feature>
<evidence type="ECO:0000313" key="5">
    <source>
        <dbReference type="Proteomes" id="UP000002068"/>
    </source>
</evidence>
<dbReference type="PANTHER" id="PTHR11014">
    <property type="entry name" value="PEPTIDASE M20 FAMILY MEMBER"/>
    <property type="match status" value="1"/>
</dbReference>
<feature type="binding site" evidence="2">
    <location>
        <position position="367"/>
    </location>
    <ligand>
        <name>Mn(2+)</name>
        <dbReference type="ChEBI" id="CHEBI:29035"/>
        <label>2</label>
    </ligand>
</feature>
<dbReference type="EMBL" id="FN538970">
    <property type="protein sequence ID" value="CBA62405.1"/>
    <property type="molecule type" value="Genomic_DNA"/>
</dbReference>
<accession>A0A0H3N1G7</accession>
<keyword evidence="2" id="KW-0479">Metal-binding</keyword>
<dbReference type="Proteomes" id="UP000002068">
    <property type="component" value="Chromosome"/>
</dbReference>
<dbReference type="Gene3D" id="3.30.70.360">
    <property type="match status" value="1"/>
</dbReference>
<dbReference type="GO" id="GO:0019877">
    <property type="term" value="P:diaminopimelate biosynthetic process"/>
    <property type="evidence" value="ECO:0007669"/>
    <property type="project" value="UniProtKB-ARBA"/>
</dbReference>
<keyword evidence="2" id="KW-0464">Manganese</keyword>
<feature type="binding site" evidence="2">
    <location>
        <position position="105"/>
    </location>
    <ligand>
        <name>Mn(2+)</name>
        <dbReference type="ChEBI" id="CHEBI:29035"/>
        <label>2</label>
    </ligand>
</feature>
<name>A0A0H3N1G7_CLODC</name>
<proteinExistence type="predicted"/>
<organism evidence="4 5">
    <name type="scientific">Clostridioides difficile (strain CD196)</name>
    <name type="common">Peptoclostridium difficile</name>
    <dbReference type="NCBI Taxonomy" id="645462"/>
    <lineage>
        <taxon>Bacteria</taxon>
        <taxon>Bacillati</taxon>
        <taxon>Bacillota</taxon>
        <taxon>Clostridia</taxon>
        <taxon>Peptostreptococcales</taxon>
        <taxon>Peptostreptococcaceae</taxon>
        <taxon>Clostridioides</taxon>
    </lineage>
</organism>
<protein>
    <submittedName>
        <fullName evidence="4">Peptidase</fullName>
    </submittedName>
</protein>
<dbReference type="FunFam" id="3.30.70.360:FF:000001">
    <property type="entry name" value="N-acetyldiaminopimelate deacetylase"/>
    <property type="match status" value="1"/>
</dbReference>
<dbReference type="NCBIfam" id="TIGR01891">
    <property type="entry name" value="amidohydrolases"/>
    <property type="match status" value="1"/>
</dbReference>
<sequence>MCFMLNIRTLCHEINDWIINIRRDLHKTPELGLEEFQTKKKIIKYLNEIGINYIEYKNHTGITAYINVSPNFETVAIRADIDALPITEELNYSYKSINIGKMHACGHDAHTAILLGTCNILFKLKNYLNVNVKFFFQPAEETIGGAQLMIEDGCLENPNVKYIFGLHVNPNINKNLIELKYNTLNASTDTLQLTVHGSKCHGAYPHQGIDAIVISAHIITALQTIVSRNTNPTDSVVISLGKIEGGIKENIVCDKVVIRGTLRTLTPETREFSKKRIREICDFTCKTFGGSISVEIEEGYPALINSNHLVDYVKQNAVELFGEENIILKDSPTLGAEDFSYFLRHCEGAFYHLGCANREKNITSPLHTSTFDIDEDCLITGVMLHVKNVLSF</sequence>
<evidence type="ECO:0000313" key="4">
    <source>
        <dbReference type="EMBL" id="CBA62405.1"/>
    </source>
</evidence>
<gene>
    <name evidence="4" type="ordered locus">CD196_1267</name>
</gene>
<dbReference type="PANTHER" id="PTHR11014:SF63">
    <property type="entry name" value="METALLOPEPTIDASE, PUTATIVE (AFU_ORTHOLOGUE AFUA_6G09600)-RELATED"/>
    <property type="match status" value="1"/>
</dbReference>
<feature type="domain" description="Peptidase M20 dimerisation" evidence="3">
    <location>
        <begin position="191"/>
        <end position="283"/>
    </location>
</feature>
<keyword evidence="1" id="KW-0378">Hydrolase</keyword>
<dbReference type="Pfam" id="PF01546">
    <property type="entry name" value="Peptidase_M20"/>
    <property type="match status" value="1"/>
</dbReference>
<dbReference type="GO" id="GO:0046872">
    <property type="term" value="F:metal ion binding"/>
    <property type="evidence" value="ECO:0007669"/>
    <property type="project" value="UniProtKB-KW"/>
</dbReference>
<dbReference type="AlphaFoldDB" id="A0A0H3N1G7"/>
<reference evidence="4 5" key="1">
    <citation type="journal article" date="2009" name="Genome Biol.">
        <title>Comparative genome and phenotypic analysis of Clostridium difficile 027 strains provides insight into the evolution of a hypervirulent bacterium.</title>
        <authorList>
            <person name="Stabler R.A."/>
            <person name="He M."/>
            <person name="Dawson L."/>
            <person name="Martin M."/>
            <person name="Valiente E."/>
            <person name="Corton C."/>
            <person name="Lawley T.D."/>
            <person name="Sebaihia M."/>
            <person name="Quail M.A."/>
            <person name="Rose G."/>
            <person name="Gerding D.N."/>
            <person name="Gibert M."/>
            <person name="Popoff M.R."/>
            <person name="Parkhill J."/>
            <person name="Dougan G."/>
            <person name="Wren B.W."/>
        </authorList>
    </citation>
    <scope>NUCLEOTIDE SEQUENCE [LARGE SCALE GENOMIC DNA]</scope>
    <source>
        <strain evidence="4 5">CD196</strain>
    </source>
</reference>
<dbReference type="HOGENOM" id="CLU_023257_0_1_9"/>
<feature type="binding site" evidence="2">
    <location>
        <position position="107"/>
    </location>
    <ligand>
        <name>Mn(2+)</name>
        <dbReference type="ChEBI" id="CHEBI:29035"/>
        <label>2</label>
    </ligand>
</feature>
<comment type="cofactor">
    <cofactor evidence="2">
        <name>Mn(2+)</name>
        <dbReference type="ChEBI" id="CHEBI:29035"/>
    </cofactor>
    <text evidence="2">The Mn(2+) ion enhances activity.</text>
</comment>
<dbReference type="KEGG" id="cdc:CD196_1267"/>
<evidence type="ECO:0000256" key="1">
    <source>
        <dbReference type="ARBA" id="ARBA00022801"/>
    </source>
</evidence>
<dbReference type="SUPFAM" id="SSF55031">
    <property type="entry name" value="Bacterial exopeptidase dimerisation domain"/>
    <property type="match status" value="1"/>
</dbReference>
<evidence type="ECO:0000259" key="3">
    <source>
        <dbReference type="Pfam" id="PF07687"/>
    </source>
</evidence>
<dbReference type="InterPro" id="IPR036264">
    <property type="entry name" value="Bact_exopeptidase_dim_dom"/>
</dbReference>